<feature type="region of interest" description="Disordered" evidence="1">
    <location>
        <begin position="303"/>
        <end position="349"/>
    </location>
</feature>
<evidence type="ECO:0000256" key="1">
    <source>
        <dbReference type="SAM" id="MobiDB-lite"/>
    </source>
</evidence>
<protein>
    <submittedName>
        <fullName evidence="2">Uncharacterized protein</fullName>
    </submittedName>
</protein>
<reference evidence="2" key="1">
    <citation type="journal article" date="2020" name="New Phytol.">
        <title>Comparative genomics reveals dynamic genome evolution in host specialist ectomycorrhizal fungi.</title>
        <authorList>
            <person name="Lofgren L.A."/>
            <person name="Nguyen N.H."/>
            <person name="Vilgalys R."/>
            <person name="Ruytinx J."/>
            <person name="Liao H.L."/>
            <person name="Branco S."/>
            <person name="Kuo A."/>
            <person name="LaButti K."/>
            <person name="Lipzen A."/>
            <person name="Andreopoulos W."/>
            <person name="Pangilinan J."/>
            <person name="Riley R."/>
            <person name="Hundley H."/>
            <person name="Na H."/>
            <person name="Barry K."/>
            <person name="Grigoriev I.V."/>
            <person name="Stajich J.E."/>
            <person name="Kennedy P.G."/>
        </authorList>
    </citation>
    <scope>NUCLEOTIDE SEQUENCE</scope>
    <source>
        <strain evidence="2">DOB743</strain>
    </source>
</reference>
<comment type="caution">
    <text evidence="2">The sequence shown here is derived from an EMBL/GenBank/DDBJ whole genome shotgun (WGS) entry which is preliminary data.</text>
</comment>
<keyword evidence="3" id="KW-1185">Reference proteome</keyword>
<gene>
    <name evidence="2" type="ORF">EV702DRAFT_1199042</name>
</gene>
<dbReference type="Proteomes" id="UP000714275">
    <property type="component" value="Unassembled WGS sequence"/>
</dbReference>
<dbReference type="EMBL" id="JABBWD010000031">
    <property type="protein sequence ID" value="KAG1775824.1"/>
    <property type="molecule type" value="Genomic_DNA"/>
</dbReference>
<name>A0A9P6ZS84_9AGAM</name>
<feature type="compositionally biased region" description="Low complexity" evidence="1">
    <location>
        <begin position="304"/>
        <end position="316"/>
    </location>
</feature>
<organism evidence="2 3">
    <name type="scientific">Suillus placidus</name>
    <dbReference type="NCBI Taxonomy" id="48579"/>
    <lineage>
        <taxon>Eukaryota</taxon>
        <taxon>Fungi</taxon>
        <taxon>Dikarya</taxon>
        <taxon>Basidiomycota</taxon>
        <taxon>Agaricomycotina</taxon>
        <taxon>Agaricomycetes</taxon>
        <taxon>Agaricomycetidae</taxon>
        <taxon>Boletales</taxon>
        <taxon>Suillineae</taxon>
        <taxon>Suillaceae</taxon>
        <taxon>Suillus</taxon>
    </lineage>
</organism>
<proteinExistence type="predicted"/>
<accession>A0A9P6ZS84</accession>
<feature type="compositionally biased region" description="Polar residues" evidence="1">
    <location>
        <begin position="337"/>
        <end position="347"/>
    </location>
</feature>
<sequence>MSLLLQQPLHHINTQLNLQLSLSDDHYLHQIVSPLNEILWGCCGASVEWTGDMGPHTLALGANDAHCNPPTDPGRVHLSHRFLRHVPLAMVEAIAVNSTAFQDEEKDTGEHLGWTLSFPAHEWEAAVLHFARPRLCDTIFFLHSIKSTPTPTLTVVLLLIDDPPVLNDHNNNSYLQRASCVSLNVDAASFGSMDHVCVELEIERSVALVVNENTLAGPVTAQMTQNDESLTPQQDVFTRCPRYPDVVSNIECLRLQLPDLVPYPSIDPQYYSMQPSPTTMATEYTAHPYPDATMDMMMVLNTPSSYASDSDRSSSSTPDKTTHPKCKVRQDSEAVDRSSSLALPPTTSKRRHIDNEKIGEGTFSAYTSANASATVMPVPHFNPKPVDISGRRTHDDNSEVLRTRKYGVMELDDSYSNWPCQYYAGITCRDDVHMVM</sequence>
<dbReference type="OrthoDB" id="10632832at2759"/>
<evidence type="ECO:0000313" key="3">
    <source>
        <dbReference type="Proteomes" id="UP000714275"/>
    </source>
</evidence>
<evidence type="ECO:0000313" key="2">
    <source>
        <dbReference type="EMBL" id="KAG1775824.1"/>
    </source>
</evidence>
<dbReference type="AlphaFoldDB" id="A0A9P6ZS84"/>